<dbReference type="PANTHER" id="PTHR22835">
    <property type="entry name" value="ZINC FINGER FYVE DOMAIN CONTAINING PROTEIN"/>
    <property type="match status" value="1"/>
</dbReference>
<protein>
    <submittedName>
        <fullName evidence="4">Putative sinapine esterase</fullName>
        <ecNumber evidence="4">3.1.1.49</ecNumber>
    </submittedName>
</protein>
<keyword evidence="3" id="KW-0732">Signal</keyword>
<keyword evidence="5" id="KW-1185">Reference proteome</keyword>
<dbReference type="EMBL" id="PDCK01000043">
    <property type="protein sequence ID" value="PRQ29100.1"/>
    <property type="molecule type" value="Genomic_DNA"/>
</dbReference>
<dbReference type="Gene3D" id="3.40.50.1110">
    <property type="entry name" value="SGNH hydrolase"/>
    <property type="match status" value="1"/>
</dbReference>
<organism evidence="4 5">
    <name type="scientific">Rosa chinensis</name>
    <name type="common">China rose</name>
    <dbReference type="NCBI Taxonomy" id="74649"/>
    <lineage>
        <taxon>Eukaryota</taxon>
        <taxon>Viridiplantae</taxon>
        <taxon>Streptophyta</taxon>
        <taxon>Embryophyta</taxon>
        <taxon>Tracheophyta</taxon>
        <taxon>Spermatophyta</taxon>
        <taxon>Magnoliopsida</taxon>
        <taxon>eudicotyledons</taxon>
        <taxon>Gunneridae</taxon>
        <taxon>Pentapetalae</taxon>
        <taxon>rosids</taxon>
        <taxon>fabids</taxon>
        <taxon>Rosales</taxon>
        <taxon>Rosaceae</taxon>
        <taxon>Rosoideae</taxon>
        <taxon>Rosoideae incertae sedis</taxon>
        <taxon>Rosa</taxon>
    </lineage>
</organism>
<dbReference type="GO" id="GO:0050285">
    <property type="term" value="F:sinapine esterase activity"/>
    <property type="evidence" value="ECO:0007669"/>
    <property type="project" value="UniProtKB-EC"/>
</dbReference>
<dbReference type="InterPro" id="IPR001087">
    <property type="entry name" value="GDSL"/>
</dbReference>
<dbReference type="OMA" id="LINWHIP"/>
<dbReference type="AlphaFoldDB" id="A0A2P6Q4I5"/>
<feature type="signal peptide" evidence="3">
    <location>
        <begin position="1"/>
        <end position="24"/>
    </location>
</feature>
<dbReference type="InterPro" id="IPR036514">
    <property type="entry name" value="SGNH_hydro_sf"/>
</dbReference>
<dbReference type="PANTHER" id="PTHR22835:SF659">
    <property type="entry name" value="GDSL LIPASE_ACYLHYDROLASE, PUTATIVE (AFU_ORTHOLOGUE AFUA_2G00510)-RELATED"/>
    <property type="match status" value="1"/>
</dbReference>
<dbReference type="STRING" id="74649.A0A2P6Q4I5"/>
<sequence length="181" mass="20303">MKLFFISLASSCLSLYIVLPSVQSYKMIINFGDSISDTGNYLLTGAFKNPVIGNLPYGMTFFHLPTGRSSDGRVPVDFLTEAFELPFLPPYLTLKKGQDFYHGVNFAVASLDPKYFYQRKIGSTLLTNYSLSTQLGWFKKLKSSLCNNKQECDNYFKKALLLVGEIGGNDYNYPFFAGVTV</sequence>
<feature type="chain" id="PRO_5015187659" evidence="3">
    <location>
        <begin position="25"/>
        <end position="181"/>
    </location>
</feature>
<gene>
    <name evidence="4" type="ORF">RchiOBHm_Chr5g0010211</name>
</gene>
<dbReference type="Gramene" id="PRQ29100">
    <property type="protein sequence ID" value="PRQ29100"/>
    <property type="gene ID" value="RchiOBHm_Chr5g0010211"/>
</dbReference>
<dbReference type="EC" id="3.1.1.49" evidence="4"/>
<evidence type="ECO:0000256" key="1">
    <source>
        <dbReference type="ARBA" id="ARBA00008668"/>
    </source>
</evidence>
<comment type="caution">
    <text evidence="4">The sequence shown here is derived from an EMBL/GenBank/DDBJ whole genome shotgun (WGS) entry which is preliminary data.</text>
</comment>
<evidence type="ECO:0000256" key="3">
    <source>
        <dbReference type="SAM" id="SignalP"/>
    </source>
</evidence>
<evidence type="ECO:0000313" key="4">
    <source>
        <dbReference type="EMBL" id="PRQ29100.1"/>
    </source>
</evidence>
<comment type="similarity">
    <text evidence="1">Belongs to the 'GDSL' lipolytic enzyme family.</text>
</comment>
<dbReference type="Proteomes" id="UP000238479">
    <property type="component" value="Chromosome 5"/>
</dbReference>
<keyword evidence="4" id="KW-0378">Hydrolase</keyword>
<proteinExistence type="inferred from homology"/>
<evidence type="ECO:0000256" key="2">
    <source>
        <dbReference type="ARBA" id="ARBA00023180"/>
    </source>
</evidence>
<name>A0A2P6Q4I5_ROSCH</name>
<reference evidence="4 5" key="1">
    <citation type="journal article" date="2018" name="Nat. Genet.">
        <title>The Rosa genome provides new insights in the design of modern roses.</title>
        <authorList>
            <person name="Bendahmane M."/>
        </authorList>
    </citation>
    <scope>NUCLEOTIDE SEQUENCE [LARGE SCALE GENOMIC DNA]</scope>
    <source>
        <strain evidence="5">cv. Old Blush</strain>
    </source>
</reference>
<keyword evidence="2" id="KW-0325">Glycoprotein</keyword>
<evidence type="ECO:0000313" key="5">
    <source>
        <dbReference type="Proteomes" id="UP000238479"/>
    </source>
</evidence>
<dbReference type="Pfam" id="PF00657">
    <property type="entry name" value="Lipase_GDSL"/>
    <property type="match status" value="1"/>
</dbReference>
<accession>A0A2P6Q4I5</accession>